<evidence type="ECO:0000256" key="9">
    <source>
        <dbReference type="PIRSR" id="PIRSR006334-3"/>
    </source>
</evidence>
<keyword evidence="6 9" id="KW-0862">Zinc</keyword>
<evidence type="ECO:0000256" key="7">
    <source>
        <dbReference type="PIRSR" id="PIRSR006334-1"/>
    </source>
</evidence>
<comment type="cofactor">
    <cofactor evidence="9">
        <name>Zn(2+)</name>
        <dbReference type="ChEBI" id="CHEBI:29105"/>
    </cofactor>
    <text evidence="9">Binds 1 zinc ion.</text>
</comment>
<evidence type="ECO:0000256" key="2">
    <source>
        <dbReference type="ARBA" id="ARBA00011738"/>
    </source>
</evidence>
<evidence type="ECO:0000256" key="1">
    <source>
        <dbReference type="ARBA" id="ARBA00006576"/>
    </source>
</evidence>
<dbReference type="FunFam" id="3.40.140.10:FF:000041">
    <property type="entry name" value="Cytidine deaminase"/>
    <property type="match status" value="1"/>
</dbReference>
<dbReference type="FunFam" id="3.40.140.10:FF:000006">
    <property type="entry name" value="Cytidine deaminase"/>
    <property type="match status" value="1"/>
</dbReference>
<dbReference type="CDD" id="cd01283">
    <property type="entry name" value="cytidine_deaminase"/>
    <property type="match status" value="2"/>
</dbReference>
<accession>A0AAN7FXM0</accession>
<keyword evidence="4 9" id="KW-0479">Metal-binding</keyword>
<feature type="active site" description="Proton donor" evidence="7">
    <location>
        <position position="83"/>
    </location>
</feature>
<dbReference type="NCBIfam" id="NF006537">
    <property type="entry name" value="PRK09027.1"/>
    <property type="match status" value="1"/>
</dbReference>
<feature type="binding site" evidence="9">
    <location>
        <position position="111"/>
    </location>
    <ligand>
        <name>Zn(2+)</name>
        <dbReference type="ChEBI" id="CHEBI:29105"/>
        <note>catalytic</note>
    </ligand>
</feature>
<dbReference type="SUPFAM" id="SSF53927">
    <property type="entry name" value="Cytidine deaminase-like"/>
    <property type="match status" value="2"/>
</dbReference>
<gene>
    <name evidence="11" type="ORF">RGQ29_011613</name>
</gene>
<dbReference type="GO" id="GO:0004126">
    <property type="term" value="F:cytidine deaminase activity"/>
    <property type="evidence" value="ECO:0007669"/>
    <property type="project" value="UniProtKB-EC"/>
</dbReference>
<dbReference type="InterPro" id="IPR016193">
    <property type="entry name" value="Cytidine_deaminase-like"/>
</dbReference>
<feature type="binding site" evidence="9">
    <location>
        <position position="108"/>
    </location>
    <ligand>
        <name>Zn(2+)</name>
        <dbReference type="ChEBI" id="CHEBI:29105"/>
        <note>catalytic</note>
    </ligand>
</feature>
<proteinExistence type="inferred from homology"/>
<dbReference type="InterPro" id="IPR002125">
    <property type="entry name" value="CMP_dCMP_dom"/>
</dbReference>
<dbReference type="EC" id="3.5.4.5" evidence="3"/>
<evidence type="ECO:0000313" key="12">
    <source>
        <dbReference type="Proteomes" id="UP001324115"/>
    </source>
</evidence>
<dbReference type="GO" id="GO:0042803">
    <property type="term" value="F:protein homodimerization activity"/>
    <property type="evidence" value="ECO:0007669"/>
    <property type="project" value="UniProtKB-ARBA"/>
</dbReference>
<keyword evidence="12" id="KW-1185">Reference proteome</keyword>
<name>A0AAN7FXM0_QUERU</name>
<dbReference type="NCBIfam" id="TIGR01355">
    <property type="entry name" value="cyt_deam_dimer"/>
    <property type="match status" value="1"/>
</dbReference>
<keyword evidence="5" id="KW-0378">Hydrolase</keyword>
<feature type="domain" description="CMP/dCMP-type deaminase" evidence="10">
    <location>
        <begin position="191"/>
        <end position="315"/>
    </location>
</feature>
<comment type="caution">
    <text evidence="11">The sequence shown here is derived from an EMBL/GenBank/DDBJ whole genome shotgun (WGS) entry which is preliminary data.</text>
</comment>
<feature type="binding site" evidence="9">
    <location>
        <position position="81"/>
    </location>
    <ligand>
        <name>Zn(2+)</name>
        <dbReference type="ChEBI" id="CHEBI:29105"/>
        <note>catalytic</note>
    </ligand>
</feature>
<dbReference type="Pfam" id="PF00383">
    <property type="entry name" value="dCMP_cyt_deam_1"/>
    <property type="match status" value="1"/>
</dbReference>
<evidence type="ECO:0000313" key="11">
    <source>
        <dbReference type="EMBL" id="KAK4602662.1"/>
    </source>
</evidence>
<organism evidence="11 12">
    <name type="scientific">Quercus rubra</name>
    <name type="common">Northern red oak</name>
    <name type="synonym">Quercus borealis</name>
    <dbReference type="NCBI Taxonomy" id="3512"/>
    <lineage>
        <taxon>Eukaryota</taxon>
        <taxon>Viridiplantae</taxon>
        <taxon>Streptophyta</taxon>
        <taxon>Embryophyta</taxon>
        <taxon>Tracheophyta</taxon>
        <taxon>Spermatophyta</taxon>
        <taxon>Magnoliopsida</taxon>
        <taxon>eudicotyledons</taxon>
        <taxon>Gunneridae</taxon>
        <taxon>Pentapetalae</taxon>
        <taxon>rosids</taxon>
        <taxon>fabids</taxon>
        <taxon>Fagales</taxon>
        <taxon>Fagaceae</taxon>
        <taxon>Quercus</taxon>
    </lineage>
</organism>
<evidence type="ECO:0000256" key="3">
    <source>
        <dbReference type="ARBA" id="ARBA00012783"/>
    </source>
</evidence>
<feature type="binding site" evidence="8">
    <location>
        <begin position="68"/>
        <end position="70"/>
    </location>
    <ligand>
        <name>substrate</name>
    </ligand>
</feature>
<dbReference type="GO" id="GO:0008270">
    <property type="term" value="F:zinc ion binding"/>
    <property type="evidence" value="ECO:0007669"/>
    <property type="project" value="InterPro"/>
</dbReference>
<sequence>MEETQVRFVIPASEAESMAQKANLPSVLHLLPSLVPSAQRLARTPISNFHVGAVGIGGVSGRVFLGVNVEFLNLPLNYSIHAEQFLLTNLSLNAEPSLSHFAVSAAPCGHCRQFYQELRNASSLNVLVADSDLPTTATAFTPLSHFLPHRFGPENLLSKHLPFLLEPHHNGLSFLTNSQPNGFTTTTTTTNNLDSLRYAALDAANKSHAPYSGCPSGVALIDTDGNIHKGSYAESAAYNPSIGPAQAALVAYIANGGGVGGGHGYEKIVAAVLVETESAIVKQEHAARLLLQTISPKCEFKVFLCVGGTKRPSSI</sequence>
<evidence type="ECO:0000256" key="4">
    <source>
        <dbReference type="ARBA" id="ARBA00022723"/>
    </source>
</evidence>
<dbReference type="GO" id="GO:0005829">
    <property type="term" value="C:cytosol"/>
    <property type="evidence" value="ECO:0007669"/>
    <property type="project" value="UniProtKB-ARBA"/>
</dbReference>
<dbReference type="Pfam" id="PF08211">
    <property type="entry name" value="dCMP_cyt_deam_2"/>
    <property type="match status" value="1"/>
</dbReference>
<evidence type="ECO:0000256" key="5">
    <source>
        <dbReference type="ARBA" id="ARBA00022801"/>
    </source>
</evidence>
<dbReference type="PANTHER" id="PTHR11644:SF2">
    <property type="entry name" value="CYTIDINE DEAMINASE"/>
    <property type="match status" value="1"/>
</dbReference>
<comment type="subunit">
    <text evidence="2">Homodimer.</text>
</comment>
<dbReference type="InterPro" id="IPR050202">
    <property type="entry name" value="Cyt/Deoxycyt_deaminase"/>
</dbReference>
<dbReference type="InterPro" id="IPR006263">
    <property type="entry name" value="Cyt_deam_dimer"/>
</dbReference>
<evidence type="ECO:0000256" key="8">
    <source>
        <dbReference type="PIRSR" id="PIRSR006334-2"/>
    </source>
</evidence>
<dbReference type="Gene3D" id="3.40.140.10">
    <property type="entry name" value="Cytidine Deaminase, domain 2"/>
    <property type="match status" value="2"/>
</dbReference>
<evidence type="ECO:0000259" key="10">
    <source>
        <dbReference type="PROSITE" id="PS51747"/>
    </source>
</evidence>
<dbReference type="AlphaFoldDB" id="A0AAN7FXM0"/>
<evidence type="ECO:0000256" key="6">
    <source>
        <dbReference type="ARBA" id="ARBA00022833"/>
    </source>
</evidence>
<protein>
    <recommendedName>
        <fullName evidence="3">cytidine deaminase</fullName>
        <ecNumber evidence="3">3.5.4.5</ecNumber>
    </recommendedName>
</protein>
<dbReference type="InterPro" id="IPR013171">
    <property type="entry name" value="Cyd/dCyd_deaminase_Zn-bd"/>
</dbReference>
<dbReference type="PROSITE" id="PS51747">
    <property type="entry name" value="CYT_DCMP_DEAMINASES_2"/>
    <property type="match status" value="2"/>
</dbReference>
<dbReference type="PANTHER" id="PTHR11644">
    <property type="entry name" value="CYTIDINE DEAMINASE"/>
    <property type="match status" value="1"/>
</dbReference>
<feature type="domain" description="CMP/dCMP-type deaminase" evidence="10">
    <location>
        <begin position="26"/>
        <end position="154"/>
    </location>
</feature>
<dbReference type="PIRSF" id="PIRSF006334">
    <property type="entry name" value="Cdd_plus_pseudo"/>
    <property type="match status" value="1"/>
</dbReference>
<dbReference type="EMBL" id="JAXUIC010000002">
    <property type="protein sequence ID" value="KAK4602662.1"/>
    <property type="molecule type" value="Genomic_DNA"/>
</dbReference>
<dbReference type="Proteomes" id="UP001324115">
    <property type="component" value="Unassembled WGS sequence"/>
</dbReference>
<dbReference type="GO" id="GO:0046135">
    <property type="term" value="P:pyrimidine nucleoside catabolic process"/>
    <property type="evidence" value="ECO:0007669"/>
    <property type="project" value="UniProtKB-ARBA"/>
</dbReference>
<comment type="similarity">
    <text evidence="1">Belongs to the cytidine and deoxycytidylate deaminase family.</text>
</comment>
<reference evidence="11 12" key="1">
    <citation type="journal article" date="2023" name="G3 (Bethesda)">
        <title>A haplotype-resolved chromosome-scale genome for Quercus rubra L. provides insights into the genetics of adaptive traits for red oak species.</title>
        <authorList>
            <person name="Kapoor B."/>
            <person name="Jenkins J."/>
            <person name="Schmutz J."/>
            <person name="Zhebentyayeva T."/>
            <person name="Kuelheim C."/>
            <person name="Coggeshall M."/>
            <person name="Heim C."/>
            <person name="Lasky J.R."/>
            <person name="Leites L."/>
            <person name="Islam-Faridi N."/>
            <person name="Romero-Severson J."/>
            <person name="DeLeo V.L."/>
            <person name="Lucas S.M."/>
            <person name="Lazic D."/>
            <person name="Gailing O."/>
            <person name="Carlson J."/>
            <person name="Staton M."/>
        </authorList>
    </citation>
    <scope>NUCLEOTIDE SEQUENCE [LARGE SCALE GENOMIC DNA]</scope>
    <source>
        <strain evidence="11">Pseudo-F2</strain>
    </source>
</reference>